<accession>A0ABQ0LJ91</accession>
<dbReference type="EMBL" id="DF846995">
    <property type="protein sequence ID" value="GAT51199.1"/>
    <property type="molecule type" value="Genomic_DNA"/>
</dbReference>
<sequence length="268" mass="30639">MELQERVEVGNSMHQRFYMDPATGGKALIFICGTLQSIGKCTRGEYFHLASPPSGSLKQRFKDACQELQQRMRAHTPAAWKRVFDVGECTPQNLRGRDRAIRLRRTMHTEFGRFEFDMKRGFTFASEAADKLSVGMNVRCVAHLLREDHIDLEYDDGTESWTSTWYLDILQACRCVTTAQEERSERQMLMTATFPDDGRMSKDVANLFVKHEGLVLEMWQDSVEDRAMEIDDPQGEDEGDDEVLDYGSDGKTEEDRANGGSRQISEEV</sequence>
<name>A0ABQ0LJ91_MYCCL</name>
<reference evidence="2" key="1">
    <citation type="submission" date="2014-09" db="EMBL/GenBank/DDBJ databases">
        <title>Genome sequence of the luminous mushroom Mycena chlorophos for searching fungal bioluminescence genes.</title>
        <authorList>
            <person name="Tanaka Y."/>
            <person name="Kasuga D."/>
            <person name="Oba Y."/>
            <person name="Hase S."/>
            <person name="Sato K."/>
            <person name="Oba Y."/>
            <person name="Sakakibara Y."/>
        </authorList>
    </citation>
    <scope>NUCLEOTIDE SEQUENCE</scope>
</reference>
<feature type="compositionally biased region" description="Basic and acidic residues" evidence="1">
    <location>
        <begin position="248"/>
        <end position="257"/>
    </location>
</feature>
<organism evidence="2 3">
    <name type="scientific">Mycena chlorophos</name>
    <name type="common">Agaric fungus</name>
    <name type="synonym">Agaricus chlorophos</name>
    <dbReference type="NCBI Taxonomy" id="658473"/>
    <lineage>
        <taxon>Eukaryota</taxon>
        <taxon>Fungi</taxon>
        <taxon>Dikarya</taxon>
        <taxon>Basidiomycota</taxon>
        <taxon>Agaricomycotina</taxon>
        <taxon>Agaricomycetes</taxon>
        <taxon>Agaricomycetidae</taxon>
        <taxon>Agaricales</taxon>
        <taxon>Marasmiineae</taxon>
        <taxon>Mycenaceae</taxon>
        <taxon>Mycena</taxon>
    </lineage>
</organism>
<evidence type="ECO:0000313" key="3">
    <source>
        <dbReference type="Proteomes" id="UP000815677"/>
    </source>
</evidence>
<protein>
    <recommendedName>
        <fullName evidence="4">Fungal-type protein kinase domain-containing protein</fullName>
    </recommendedName>
</protein>
<evidence type="ECO:0008006" key="4">
    <source>
        <dbReference type="Google" id="ProtNLM"/>
    </source>
</evidence>
<dbReference type="Proteomes" id="UP000815677">
    <property type="component" value="Unassembled WGS sequence"/>
</dbReference>
<evidence type="ECO:0000256" key="1">
    <source>
        <dbReference type="SAM" id="MobiDB-lite"/>
    </source>
</evidence>
<keyword evidence="3" id="KW-1185">Reference proteome</keyword>
<gene>
    <name evidence="2" type="ORF">MCHLO_08360</name>
</gene>
<feature type="compositionally biased region" description="Acidic residues" evidence="1">
    <location>
        <begin position="230"/>
        <end position="244"/>
    </location>
</feature>
<feature type="region of interest" description="Disordered" evidence="1">
    <location>
        <begin position="226"/>
        <end position="268"/>
    </location>
</feature>
<evidence type="ECO:0000313" key="2">
    <source>
        <dbReference type="EMBL" id="GAT51199.1"/>
    </source>
</evidence>
<proteinExistence type="predicted"/>